<dbReference type="GO" id="GO:0005737">
    <property type="term" value="C:cytoplasm"/>
    <property type="evidence" value="ECO:0007669"/>
    <property type="project" value="TreeGrafter"/>
</dbReference>
<dbReference type="EMBL" id="PFCO01000001">
    <property type="protein sequence ID" value="PIR69991.1"/>
    <property type="molecule type" value="Genomic_DNA"/>
</dbReference>
<dbReference type="PANTHER" id="PTHR10745:SF8">
    <property type="entry name" value="DNA POLYMERASE SUBUNIT GAMMA-2, MITOCHONDRIAL"/>
    <property type="match status" value="1"/>
</dbReference>
<feature type="domain" description="Aminoacyl-transfer RNA synthetases class-II family profile" evidence="7">
    <location>
        <begin position="8"/>
        <end position="340"/>
    </location>
</feature>
<sequence>MDQEKMENIIRFSKRRGFIFPGSSLYGGLAGTWDYGPLGFRLKENIRRAWLSFFVDSRDDVHAIDAPILLHPKVWETSGHLKEFTDPLVDCKHCKGRFRADHIEGTACPECGKEELTEARPFNMLFKTWIGPLEEKSSEAYLRPENAQGIFINFKNVMDTLHPKLPFGIAQVGKVFRNEISPGEFLFRTREFELMEFEYFVHEKGWKKAFEYWSEEMMKWTDILGLSRKKLHANDLPDGERAHYSSRTIDFEYEYPFGVKELMAIAYRGDYDMNLHMEGSSTDIRYFDEETKTHELPHVVEPTFGLDRAFLAVLAESYAEEQVKEKDVRTVLKLPKKLAPYQVAIFPLVSNKENIVKKARDVYEGLRKDMSAAWDDIGNIGKRYRRQDEIGTPWCITVDYDTLEDGTVTVRDRDTMEQERIPADAIASYIKEKLG</sequence>
<dbReference type="GO" id="GO:0005524">
    <property type="term" value="F:ATP binding"/>
    <property type="evidence" value="ECO:0007669"/>
    <property type="project" value="UniProtKB-KW"/>
</dbReference>
<dbReference type="Gene3D" id="3.40.50.800">
    <property type="entry name" value="Anticodon-binding domain"/>
    <property type="match status" value="1"/>
</dbReference>
<keyword evidence="4" id="KW-0067">ATP-binding</keyword>
<proteinExistence type="predicted"/>
<dbReference type="InterPro" id="IPR006195">
    <property type="entry name" value="aa-tRNA-synth_II"/>
</dbReference>
<protein>
    <submittedName>
        <fullName evidence="8">Glycine--tRNA ligase</fullName>
    </submittedName>
</protein>
<dbReference type="CDD" id="cd00858">
    <property type="entry name" value="GlyRS_anticodon"/>
    <property type="match status" value="1"/>
</dbReference>
<keyword evidence="6" id="KW-0030">Aminoacyl-tRNA synthetase</keyword>
<evidence type="ECO:0000313" key="8">
    <source>
        <dbReference type="EMBL" id="PIR69991.1"/>
    </source>
</evidence>
<gene>
    <name evidence="8" type="ORF">COU47_00980</name>
</gene>
<name>A0A2H0TEM0_9BACT</name>
<dbReference type="PRINTS" id="PR01043">
    <property type="entry name" value="TRNASYNTHGLY"/>
</dbReference>
<dbReference type="SUPFAM" id="SSF52954">
    <property type="entry name" value="Class II aaRS ABD-related"/>
    <property type="match status" value="1"/>
</dbReference>
<evidence type="ECO:0000256" key="3">
    <source>
        <dbReference type="ARBA" id="ARBA00022741"/>
    </source>
</evidence>
<keyword evidence="3" id="KW-0547">Nucleotide-binding</keyword>
<dbReference type="Gene3D" id="3.30.930.10">
    <property type="entry name" value="Bira Bifunctional Protein, Domain 2"/>
    <property type="match status" value="1"/>
</dbReference>
<dbReference type="Pfam" id="PF03129">
    <property type="entry name" value="HGTP_anticodon"/>
    <property type="match status" value="1"/>
</dbReference>
<dbReference type="InterPro" id="IPR045864">
    <property type="entry name" value="aa-tRNA-synth_II/BPL/LPL"/>
</dbReference>
<accession>A0A2H0TEM0</accession>
<dbReference type="GO" id="GO:0004820">
    <property type="term" value="F:glycine-tRNA ligase activity"/>
    <property type="evidence" value="ECO:0007669"/>
    <property type="project" value="UniProtKB-ARBA"/>
</dbReference>
<keyword evidence="2 8" id="KW-0436">Ligase</keyword>
<dbReference type="InterPro" id="IPR004154">
    <property type="entry name" value="Anticodon-bd"/>
</dbReference>
<evidence type="ECO:0000256" key="6">
    <source>
        <dbReference type="ARBA" id="ARBA00023146"/>
    </source>
</evidence>
<dbReference type="CDD" id="cd00774">
    <property type="entry name" value="GlyRS-like_core"/>
    <property type="match status" value="1"/>
</dbReference>
<evidence type="ECO:0000313" key="9">
    <source>
        <dbReference type="Proteomes" id="UP000231503"/>
    </source>
</evidence>
<dbReference type="GO" id="GO:0015966">
    <property type="term" value="P:diadenosine tetraphosphate biosynthetic process"/>
    <property type="evidence" value="ECO:0007669"/>
    <property type="project" value="UniProtKB-ARBA"/>
</dbReference>
<dbReference type="Proteomes" id="UP000231503">
    <property type="component" value="Unassembled WGS sequence"/>
</dbReference>
<evidence type="ECO:0000259" key="7">
    <source>
        <dbReference type="PROSITE" id="PS50862"/>
    </source>
</evidence>
<dbReference type="FunFam" id="3.40.50.800:FF:000002">
    <property type="entry name" value="Glycine--tRNA ligase"/>
    <property type="match status" value="1"/>
</dbReference>
<evidence type="ECO:0000256" key="1">
    <source>
        <dbReference type="ARBA" id="ARBA00022490"/>
    </source>
</evidence>
<dbReference type="InterPro" id="IPR033731">
    <property type="entry name" value="GlyRS-like_core"/>
</dbReference>
<dbReference type="NCBIfam" id="NF003211">
    <property type="entry name" value="PRK04173.1"/>
    <property type="match status" value="1"/>
</dbReference>
<evidence type="ECO:0000256" key="5">
    <source>
        <dbReference type="ARBA" id="ARBA00022917"/>
    </source>
</evidence>
<dbReference type="InterPro" id="IPR027031">
    <property type="entry name" value="Gly-tRNA_synthase/POLG2"/>
</dbReference>
<evidence type="ECO:0000256" key="4">
    <source>
        <dbReference type="ARBA" id="ARBA00022840"/>
    </source>
</evidence>
<dbReference type="PROSITE" id="PS50862">
    <property type="entry name" value="AA_TRNA_LIGASE_II"/>
    <property type="match status" value="1"/>
</dbReference>
<dbReference type="Pfam" id="PF00587">
    <property type="entry name" value="tRNA-synt_2b"/>
    <property type="match status" value="1"/>
</dbReference>
<comment type="caution">
    <text evidence="8">The sequence shown here is derived from an EMBL/GenBank/DDBJ whole genome shotgun (WGS) entry which is preliminary data.</text>
</comment>
<dbReference type="GO" id="GO:0006426">
    <property type="term" value="P:glycyl-tRNA aminoacylation"/>
    <property type="evidence" value="ECO:0007669"/>
    <property type="project" value="TreeGrafter"/>
</dbReference>
<dbReference type="InterPro" id="IPR036621">
    <property type="entry name" value="Anticodon-bd_dom_sf"/>
</dbReference>
<reference evidence="9" key="1">
    <citation type="submission" date="2017-09" db="EMBL/GenBank/DDBJ databases">
        <title>Depth-based differentiation of microbial function through sediment-hosted aquifers and enrichment of novel symbionts in the deep terrestrial subsurface.</title>
        <authorList>
            <person name="Probst A.J."/>
            <person name="Ladd B."/>
            <person name="Jarett J.K."/>
            <person name="Geller-Mcgrath D.E."/>
            <person name="Sieber C.M.K."/>
            <person name="Emerson J.B."/>
            <person name="Anantharaman K."/>
            <person name="Thomas B.C."/>
            <person name="Malmstrom R."/>
            <person name="Stieglmeier M."/>
            <person name="Klingl A."/>
            <person name="Woyke T."/>
            <person name="Ryan C.M."/>
            <person name="Banfield J.F."/>
        </authorList>
    </citation>
    <scope>NUCLEOTIDE SEQUENCE [LARGE SCALE GENOMIC DNA]</scope>
</reference>
<dbReference type="AlphaFoldDB" id="A0A2H0TEM0"/>
<organism evidence="8 9">
    <name type="scientific">Candidatus Niyogibacteria bacterium CG10_big_fil_rev_8_21_14_0_10_46_36</name>
    <dbReference type="NCBI Taxonomy" id="1974726"/>
    <lineage>
        <taxon>Bacteria</taxon>
        <taxon>Candidatus Niyogiibacteriota</taxon>
    </lineage>
</organism>
<dbReference type="GO" id="GO:1990742">
    <property type="term" value="C:microvesicle"/>
    <property type="evidence" value="ECO:0007669"/>
    <property type="project" value="UniProtKB-ARBA"/>
</dbReference>
<dbReference type="GO" id="GO:0070062">
    <property type="term" value="C:extracellular exosome"/>
    <property type="evidence" value="ECO:0007669"/>
    <property type="project" value="UniProtKB-ARBA"/>
</dbReference>
<dbReference type="PANTHER" id="PTHR10745">
    <property type="entry name" value="GLYCYL-TRNA SYNTHETASE/DNA POLYMERASE SUBUNIT GAMMA-2"/>
    <property type="match status" value="1"/>
</dbReference>
<dbReference type="SUPFAM" id="SSF55681">
    <property type="entry name" value="Class II aaRS and biotin synthetases"/>
    <property type="match status" value="1"/>
</dbReference>
<evidence type="ECO:0000256" key="2">
    <source>
        <dbReference type="ARBA" id="ARBA00022598"/>
    </source>
</evidence>
<keyword evidence="1" id="KW-0963">Cytoplasm</keyword>
<dbReference type="GO" id="GO:0004081">
    <property type="term" value="F:bis(5'-nucleosyl)-tetraphosphatase (asymmetrical) activity"/>
    <property type="evidence" value="ECO:0007669"/>
    <property type="project" value="UniProtKB-ARBA"/>
</dbReference>
<keyword evidence="5" id="KW-0648">Protein biosynthesis</keyword>
<dbReference type="InterPro" id="IPR002314">
    <property type="entry name" value="aa-tRNA-synt_IIb"/>
</dbReference>